<name>A0ABN8ZT85_RANTA</name>
<evidence type="ECO:0000256" key="1">
    <source>
        <dbReference type="SAM" id="MobiDB-lite"/>
    </source>
</evidence>
<accession>A0ABN8ZT85</accession>
<proteinExistence type="predicted"/>
<feature type="region of interest" description="Disordered" evidence="1">
    <location>
        <begin position="77"/>
        <end position="114"/>
    </location>
</feature>
<evidence type="ECO:0000313" key="3">
    <source>
        <dbReference type="Proteomes" id="UP001176941"/>
    </source>
</evidence>
<reference evidence="2" key="1">
    <citation type="submission" date="2023-04" db="EMBL/GenBank/DDBJ databases">
        <authorList>
            <consortium name="ELIXIR-Norway"/>
        </authorList>
    </citation>
    <scope>NUCLEOTIDE SEQUENCE [LARGE SCALE GENOMIC DNA]</scope>
</reference>
<sequence length="114" mass="11513">MPWDAPLVTGIGGQWSRPGFVVMEGGLRGRPSPQAAAGSSGLALRVLITAVTCLSNCAREACCRLLTAAAAPPPALPCHLPLLTDDPPPPTSPAPGEGPGDISTHPHPPPSAGW</sequence>
<evidence type="ECO:0000313" key="2">
    <source>
        <dbReference type="EMBL" id="CAI9177167.1"/>
    </source>
</evidence>
<organism evidence="2 3">
    <name type="scientific">Rangifer tarandus platyrhynchus</name>
    <name type="common">Svalbard reindeer</name>
    <dbReference type="NCBI Taxonomy" id="3082113"/>
    <lineage>
        <taxon>Eukaryota</taxon>
        <taxon>Metazoa</taxon>
        <taxon>Chordata</taxon>
        <taxon>Craniata</taxon>
        <taxon>Vertebrata</taxon>
        <taxon>Euteleostomi</taxon>
        <taxon>Mammalia</taxon>
        <taxon>Eutheria</taxon>
        <taxon>Laurasiatheria</taxon>
        <taxon>Artiodactyla</taxon>
        <taxon>Ruminantia</taxon>
        <taxon>Pecora</taxon>
        <taxon>Cervidae</taxon>
        <taxon>Odocoileinae</taxon>
        <taxon>Rangifer</taxon>
    </lineage>
</organism>
<gene>
    <name evidence="2" type="ORF">MRATA1EN1_LOCUS26129</name>
</gene>
<protein>
    <submittedName>
        <fullName evidence="2">Uncharacterized protein</fullName>
    </submittedName>
</protein>
<dbReference type="Proteomes" id="UP001176941">
    <property type="component" value="Chromosome 6"/>
</dbReference>
<dbReference type="EMBL" id="OX459942">
    <property type="protein sequence ID" value="CAI9177167.1"/>
    <property type="molecule type" value="Genomic_DNA"/>
</dbReference>
<keyword evidence="3" id="KW-1185">Reference proteome</keyword>